<dbReference type="Gene3D" id="1.10.1410.10">
    <property type="match status" value="1"/>
</dbReference>
<comment type="caution">
    <text evidence="1">The sequence shown here is derived from an EMBL/GenBank/DDBJ whole genome shotgun (WGS) entry which is preliminary data.</text>
</comment>
<dbReference type="Proteomes" id="UP001642540">
    <property type="component" value="Unassembled WGS sequence"/>
</dbReference>
<keyword evidence="2" id="KW-1185">Reference proteome</keyword>
<dbReference type="PANTHER" id="PTHR12271">
    <property type="entry name" value="POLY A POLYMERASE CID PAP -RELATED"/>
    <property type="match status" value="1"/>
</dbReference>
<protein>
    <submittedName>
        <fullName evidence="1">Uncharacterized protein</fullName>
    </submittedName>
</protein>
<evidence type="ECO:0000313" key="2">
    <source>
        <dbReference type="Proteomes" id="UP001642540"/>
    </source>
</evidence>
<dbReference type="EMBL" id="CAXLJM020000146">
    <property type="protein sequence ID" value="CAL8141141.1"/>
    <property type="molecule type" value="Genomic_DNA"/>
</dbReference>
<sequence>MGSSSISSVPKLVPLSKQEEEGKKMRRIAKLYTRNLNKFSFSKEDKLQRETVLLQLPYQMKESGSRGVDNVVIFPYGTFYHGLGYSDDPLTAFICIGHLIPEKKAKSSEFAEEMEDGEVMTEEFLTRSVESDNRMRQALLLEVNDALISKENNFQRFYKQVTLTRQGRLYFVYEPSHNPTATPVECILEAKSFLQVQVSRLIKFYCHLEDIFWIFSQSVLHWARSHDVIQRLGKNDVDGLTQDHIILLIIFYLVRHKVIPSLALLQNWTCTPFYVDGINTGFCDDVDFIKKKFKGKVSTAKSSEPSLQRVLQHLHLFFSEISSLNFLDYGISPATGAAFAKSTFNGTKNNNLQRRLDTKTALCIQHIFDSCQNTTRKVGEAWITKLQSKARTAALKMTPSIWRKHIVKATNIFFATS</sequence>
<organism evidence="1 2">
    <name type="scientific">Orchesella dallaii</name>
    <dbReference type="NCBI Taxonomy" id="48710"/>
    <lineage>
        <taxon>Eukaryota</taxon>
        <taxon>Metazoa</taxon>
        <taxon>Ecdysozoa</taxon>
        <taxon>Arthropoda</taxon>
        <taxon>Hexapoda</taxon>
        <taxon>Collembola</taxon>
        <taxon>Entomobryomorpha</taxon>
        <taxon>Entomobryoidea</taxon>
        <taxon>Orchesellidae</taxon>
        <taxon>Orchesellinae</taxon>
        <taxon>Orchesella</taxon>
    </lineage>
</organism>
<dbReference type="SUPFAM" id="SSF81631">
    <property type="entry name" value="PAP/OAS1 substrate-binding domain"/>
    <property type="match status" value="1"/>
</dbReference>
<reference evidence="1 2" key="1">
    <citation type="submission" date="2024-08" db="EMBL/GenBank/DDBJ databases">
        <authorList>
            <person name="Cucini C."/>
            <person name="Frati F."/>
        </authorList>
    </citation>
    <scope>NUCLEOTIDE SEQUENCE [LARGE SCALE GENOMIC DNA]</scope>
</reference>
<name>A0ABP1S1T4_9HEXA</name>
<evidence type="ECO:0000313" key="1">
    <source>
        <dbReference type="EMBL" id="CAL8141141.1"/>
    </source>
</evidence>
<accession>A0ABP1S1T4</accession>
<proteinExistence type="predicted"/>
<dbReference type="PANTHER" id="PTHR12271:SF127">
    <property type="entry name" value="SPECKLE TARGETED PIP5K1A-REGULATED POLY(A) POLYMERASE"/>
    <property type="match status" value="1"/>
</dbReference>
<gene>
    <name evidence="1" type="ORF">ODALV1_LOCUS28589</name>
</gene>